<sequence length="107" mass="12060">MAVSSSSLRRLLYYQCPTGIVLPTKRNLRFRFLRYPKLAEEWITCGVVRRSLNGVDAPIRTTFPRARLFEPTIASGNIPPINIINLIKQGQGYIRRSSVIATITIVG</sequence>
<keyword evidence="2" id="KW-1185">Reference proteome</keyword>
<accession>A0AAD6T1W8</accession>
<evidence type="ECO:0000313" key="1">
    <source>
        <dbReference type="EMBL" id="KAJ7036363.1"/>
    </source>
</evidence>
<gene>
    <name evidence="1" type="ORF">C8F04DRAFT_1181377</name>
</gene>
<comment type="caution">
    <text evidence="1">The sequence shown here is derived from an EMBL/GenBank/DDBJ whole genome shotgun (WGS) entry which is preliminary data.</text>
</comment>
<reference evidence="1" key="1">
    <citation type="submission" date="2023-03" db="EMBL/GenBank/DDBJ databases">
        <title>Massive genome expansion in bonnet fungi (Mycena s.s.) driven by repeated elements and novel gene families across ecological guilds.</title>
        <authorList>
            <consortium name="Lawrence Berkeley National Laboratory"/>
            <person name="Harder C.B."/>
            <person name="Miyauchi S."/>
            <person name="Viragh M."/>
            <person name="Kuo A."/>
            <person name="Thoen E."/>
            <person name="Andreopoulos B."/>
            <person name="Lu D."/>
            <person name="Skrede I."/>
            <person name="Drula E."/>
            <person name="Henrissat B."/>
            <person name="Morin E."/>
            <person name="Kohler A."/>
            <person name="Barry K."/>
            <person name="LaButti K."/>
            <person name="Morin E."/>
            <person name="Salamov A."/>
            <person name="Lipzen A."/>
            <person name="Mereny Z."/>
            <person name="Hegedus B."/>
            <person name="Baldrian P."/>
            <person name="Stursova M."/>
            <person name="Weitz H."/>
            <person name="Taylor A."/>
            <person name="Grigoriev I.V."/>
            <person name="Nagy L.G."/>
            <person name="Martin F."/>
            <person name="Kauserud H."/>
        </authorList>
    </citation>
    <scope>NUCLEOTIDE SEQUENCE</scope>
    <source>
        <strain evidence="1">CBHHK200</strain>
    </source>
</reference>
<dbReference type="EMBL" id="JARJCM010000043">
    <property type="protein sequence ID" value="KAJ7036363.1"/>
    <property type="molecule type" value="Genomic_DNA"/>
</dbReference>
<proteinExistence type="predicted"/>
<name>A0AAD6T1W8_9AGAR</name>
<dbReference type="AlphaFoldDB" id="A0AAD6T1W8"/>
<organism evidence="1 2">
    <name type="scientific">Mycena alexandri</name>
    <dbReference type="NCBI Taxonomy" id="1745969"/>
    <lineage>
        <taxon>Eukaryota</taxon>
        <taxon>Fungi</taxon>
        <taxon>Dikarya</taxon>
        <taxon>Basidiomycota</taxon>
        <taxon>Agaricomycotina</taxon>
        <taxon>Agaricomycetes</taxon>
        <taxon>Agaricomycetidae</taxon>
        <taxon>Agaricales</taxon>
        <taxon>Marasmiineae</taxon>
        <taxon>Mycenaceae</taxon>
        <taxon>Mycena</taxon>
    </lineage>
</organism>
<protein>
    <submittedName>
        <fullName evidence="1">Uncharacterized protein</fullName>
    </submittedName>
</protein>
<dbReference type="Proteomes" id="UP001218188">
    <property type="component" value="Unassembled WGS sequence"/>
</dbReference>
<evidence type="ECO:0000313" key="2">
    <source>
        <dbReference type="Proteomes" id="UP001218188"/>
    </source>
</evidence>